<accession>A0AAV4VG95</accession>
<dbReference type="AlphaFoldDB" id="A0AAV4VG95"/>
<gene>
    <name evidence="2" type="ORF">CDAR_509701</name>
</gene>
<reference evidence="2 3" key="1">
    <citation type="submission" date="2021-06" db="EMBL/GenBank/DDBJ databases">
        <title>Caerostris darwini draft genome.</title>
        <authorList>
            <person name="Kono N."/>
            <person name="Arakawa K."/>
        </authorList>
    </citation>
    <scope>NUCLEOTIDE SEQUENCE [LARGE SCALE GENOMIC DNA]</scope>
</reference>
<organism evidence="2 3">
    <name type="scientific">Caerostris darwini</name>
    <dbReference type="NCBI Taxonomy" id="1538125"/>
    <lineage>
        <taxon>Eukaryota</taxon>
        <taxon>Metazoa</taxon>
        <taxon>Ecdysozoa</taxon>
        <taxon>Arthropoda</taxon>
        <taxon>Chelicerata</taxon>
        <taxon>Arachnida</taxon>
        <taxon>Araneae</taxon>
        <taxon>Araneomorphae</taxon>
        <taxon>Entelegynae</taxon>
        <taxon>Araneoidea</taxon>
        <taxon>Araneidae</taxon>
        <taxon>Caerostris</taxon>
    </lineage>
</organism>
<proteinExistence type="predicted"/>
<keyword evidence="3" id="KW-1185">Reference proteome</keyword>
<feature type="region of interest" description="Disordered" evidence="1">
    <location>
        <begin position="18"/>
        <end position="38"/>
    </location>
</feature>
<comment type="caution">
    <text evidence="2">The sequence shown here is derived from an EMBL/GenBank/DDBJ whole genome shotgun (WGS) entry which is preliminary data.</text>
</comment>
<evidence type="ECO:0000313" key="3">
    <source>
        <dbReference type="Proteomes" id="UP001054837"/>
    </source>
</evidence>
<protein>
    <submittedName>
        <fullName evidence="2">Uncharacterized protein</fullName>
    </submittedName>
</protein>
<dbReference type="EMBL" id="BPLQ01012984">
    <property type="protein sequence ID" value="GIY69024.1"/>
    <property type="molecule type" value="Genomic_DNA"/>
</dbReference>
<sequence>MGPLLVTPFGCQTFSTENEEFSRPSYRSAVPPTDQPTGSRTNVLLTLILMQLTSLQSSIANREFPVLCLIKHGLDSQPRTSEANCSMFKIRIVQGQFSEIYRRL</sequence>
<evidence type="ECO:0000256" key="1">
    <source>
        <dbReference type="SAM" id="MobiDB-lite"/>
    </source>
</evidence>
<evidence type="ECO:0000313" key="2">
    <source>
        <dbReference type="EMBL" id="GIY69024.1"/>
    </source>
</evidence>
<name>A0AAV4VG95_9ARAC</name>
<dbReference type="Proteomes" id="UP001054837">
    <property type="component" value="Unassembled WGS sequence"/>
</dbReference>